<feature type="domain" description="Protein kinase" evidence="9">
    <location>
        <begin position="56"/>
        <end position="319"/>
    </location>
</feature>
<accession>F0SH77</accession>
<dbReference type="Proteomes" id="UP000006860">
    <property type="component" value="Chromosome"/>
</dbReference>
<dbReference type="HOGENOM" id="CLU_358580_0_0_0"/>
<evidence type="ECO:0000256" key="3">
    <source>
        <dbReference type="ARBA" id="ARBA00022679"/>
    </source>
</evidence>
<proteinExistence type="predicted"/>
<dbReference type="RefSeq" id="WP_013629339.1">
    <property type="nucleotide sequence ID" value="NC_015174.1"/>
</dbReference>
<dbReference type="InterPro" id="IPR017441">
    <property type="entry name" value="Protein_kinase_ATP_BS"/>
</dbReference>
<dbReference type="FunFam" id="1.10.510.10:FF:000021">
    <property type="entry name" value="Serine/threonine protein kinase"/>
    <property type="match status" value="1"/>
</dbReference>
<dbReference type="Gene3D" id="1.10.510.10">
    <property type="entry name" value="Transferase(Phosphotransferase) domain 1"/>
    <property type="match status" value="1"/>
</dbReference>
<dbReference type="KEGG" id="pbs:Plabr_3021"/>
<dbReference type="eggNOG" id="COG0683">
    <property type="taxonomic scope" value="Bacteria"/>
</dbReference>
<dbReference type="InterPro" id="IPR017777">
    <property type="entry name" value="ABC_urea-bd_UrtA"/>
</dbReference>
<dbReference type="AlphaFoldDB" id="F0SH77"/>
<evidence type="ECO:0000256" key="7">
    <source>
        <dbReference type="PROSITE-ProRule" id="PRU10141"/>
    </source>
</evidence>
<dbReference type="GO" id="GO:0004674">
    <property type="term" value="F:protein serine/threonine kinase activity"/>
    <property type="evidence" value="ECO:0007669"/>
    <property type="project" value="UniProtKB-KW"/>
</dbReference>
<dbReference type="PANTHER" id="PTHR47628">
    <property type="match status" value="1"/>
</dbReference>
<dbReference type="CDD" id="cd06355">
    <property type="entry name" value="PBP1_FmdD-like"/>
    <property type="match status" value="1"/>
</dbReference>
<organism evidence="10 11">
    <name type="scientific">Rubinisphaera brasiliensis (strain ATCC 49424 / DSM 5305 / JCM 21570 / IAM 15109 / NBRC 103401 / IFAM 1448)</name>
    <name type="common">Planctomyces brasiliensis</name>
    <dbReference type="NCBI Taxonomy" id="756272"/>
    <lineage>
        <taxon>Bacteria</taxon>
        <taxon>Pseudomonadati</taxon>
        <taxon>Planctomycetota</taxon>
        <taxon>Planctomycetia</taxon>
        <taxon>Planctomycetales</taxon>
        <taxon>Planctomycetaceae</taxon>
        <taxon>Rubinisphaera</taxon>
    </lineage>
</organism>
<keyword evidence="3 10" id="KW-0808">Transferase</keyword>
<evidence type="ECO:0000256" key="4">
    <source>
        <dbReference type="ARBA" id="ARBA00022741"/>
    </source>
</evidence>
<dbReference type="SUPFAM" id="SSF53822">
    <property type="entry name" value="Periplasmic binding protein-like I"/>
    <property type="match status" value="1"/>
</dbReference>
<evidence type="ECO:0000256" key="8">
    <source>
        <dbReference type="SAM" id="MobiDB-lite"/>
    </source>
</evidence>
<dbReference type="Pfam" id="PF13433">
    <property type="entry name" value="Peripla_BP_5"/>
    <property type="match status" value="1"/>
</dbReference>
<evidence type="ECO:0000256" key="5">
    <source>
        <dbReference type="ARBA" id="ARBA00022777"/>
    </source>
</evidence>
<dbReference type="eggNOG" id="COG0515">
    <property type="taxonomic scope" value="Bacteria"/>
</dbReference>
<dbReference type="SUPFAM" id="SSF56112">
    <property type="entry name" value="Protein kinase-like (PK-like)"/>
    <property type="match status" value="1"/>
</dbReference>
<dbReference type="PROSITE" id="PS00108">
    <property type="entry name" value="PROTEIN_KINASE_ST"/>
    <property type="match status" value="1"/>
</dbReference>
<sequence>MDFNQLDPETGPMETPEDIRPEFDQTRLADSNAATPYPTGVKIGGEHWIGRTLGKYVITEVLGIGGMGIVLKGHDPSIDRNVAIKVLPRQFSANQNNLERFLSEAKSAGRLNHPNVVTIHEVAQDGQTQFLVMELVSGGSAASYLEKNGPFSVPEATRLMIEVCRGVTAAHRNNLVHRDLKPANILLSEEGAAKISDFGLAKNFADDLLHVTQEGQLVGTPYFMSPEQCESKPVDNRSDIYSLGATYYTLLTGGFPYGESDSVVKVMFKHCHDPAPDPRKIRAEVPLACANIIQRAMAIQPGERYQTTDEMRADLEEVLAAMSGHYIRLPSAESATMPLPRPQSDQSSRRKTLWGILIGVVACLLAGFFFFPQAPAVDPEPDPAAILPPPAGNPIKVGVLHSLTGTMAVSESPVVDAVLLAVEEINNNGGLLNRPVEAVVADAESDSAQFAVEATRLIKEEEVCTVFGCWTSASRKTVVPIFEELDHLLVYPLQYEGIEESPNVIYTGATPNQQVIPAVKWAYAFDGRHKFFLVGSDYVFPRVAHEIIKDQLDILGAELVGEAFLPLGGSDVQSVVDQIVAVKPDVILNSINGETNIAFFRQLRAAGVTPKEIPTISFSIGEAELQQLDARTMAGDFAAWNYFQSIDSPENQSFVAHFKDTYGESHVVTDPMEAAYLGVKIWAEAVEACGSTDPSQIRREMRNHRINAPEGNVRIDAATQHAFKTPRIGQVLPNGQFDIVWTAIKPMAPVPYPPTRTTEQWKALLHDLYSGWNNEWAAPVK</sequence>
<dbReference type="PROSITE" id="PS00107">
    <property type="entry name" value="PROTEIN_KINASE_ATP"/>
    <property type="match status" value="1"/>
</dbReference>
<feature type="region of interest" description="Disordered" evidence="8">
    <location>
        <begin position="1"/>
        <end position="20"/>
    </location>
</feature>
<dbReference type="Gene3D" id="3.40.50.2300">
    <property type="match status" value="2"/>
</dbReference>
<dbReference type="InterPro" id="IPR000719">
    <property type="entry name" value="Prot_kinase_dom"/>
</dbReference>
<dbReference type="CDD" id="cd14014">
    <property type="entry name" value="STKc_PknB_like"/>
    <property type="match status" value="1"/>
</dbReference>
<evidence type="ECO:0000256" key="2">
    <source>
        <dbReference type="ARBA" id="ARBA00022527"/>
    </source>
</evidence>
<protein>
    <recommendedName>
        <fullName evidence="1">non-specific serine/threonine protein kinase</fullName>
        <ecNumber evidence="1">2.7.11.1</ecNumber>
    </recommendedName>
</protein>
<dbReference type="SMART" id="SM00220">
    <property type="entry name" value="S_TKc"/>
    <property type="match status" value="1"/>
</dbReference>
<dbReference type="Gene3D" id="3.30.200.20">
    <property type="entry name" value="Phosphorylase Kinase, domain 1"/>
    <property type="match status" value="1"/>
</dbReference>
<keyword evidence="11" id="KW-1185">Reference proteome</keyword>
<keyword evidence="4 7" id="KW-0547">Nucleotide-binding</keyword>
<evidence type="ECO:0000256" key="6">
    <source>
        <dbReference type="ARBA" id="ARBA00022840"/>
    </source>
</evidence>
<evidence type="ECO:0000256" key="1">
    <source>
        <dbReference type="ARBA" id="ARBA00012513"/>
    </source>
</evidence>
<feature type="binding site" evidence="7">
    <location>
        <position position="85"/>
    </location>
    <ligand>
        <name>ATP</name>
        <dbReference type="ChEBI" id="CHEBI:30616"/>
    </ligand>
</feature>
<evidence type="ECO:0000313" key="11">
    <source>
        <dbReference type="Proteomes" id="UP000006860"/>
    </source>
</evidence>
<dbReference type="PROSITE" id="PS50011">
    <property type="entry name" value="PROTEIN_KINASE_DOM"/>
    <property type="match status" value="1"/>
</dbReference>
<dbReference type="EC" id="2.7.11.1" evidence="1"/>
<dbReference type="InterPro" id="IPR028082">
    <property type="entry name" value="Peripla_BP_I"/>
</dbReference>
<dbReference type="STRING" id="756272.Plabr_3021"/>
<evidence type="ECO:0000259" key="9">
    <source>
        <dbReference type="PROSITE" id="PS50011"/>
    </source>
</evidence>
<dbReference type="InterPro" id="IPR011009">
    <property type="entry name" value="Kinase-like_dom_sf"/>
</dbReference>
<name>F0SH77_RUBBR</name>
<keyword evidence="6 7" id="KW-0067">ATP-binding</keyword>
<keyword evidence="5 10" id="KW-0418">Kinase</keyword>
<dbReference type="OrthoDB" id="6111975at2"/>
<reference evidence="11" key="1">
    <citation type="submission" date="2011-02" db="EMBL/GenBank/DDBJ databases">
        <title>The complete genome of Planctomyces brasiliensis DSM 5305.</title>
        <authorList>
            <person name="Lucas S."/>
            <person name="Copeland A."/>
            <person name="Lapidus A."/>
            <person name="Bruce D."/>
            <person name="Goodwin L."/>
            <person name="Pitluck S."/>
            <person name="Kyrpides N."/>
            <person name="Mavromatis K."/>
            <person name="Pagani I."/>
            <person name="Ivanova N."/>
            <person name="Ovchinnikova G."/>
            <person name="Lu M."/>
            <person name="Detter J.C."/>
            <person name="Han C."/>
            <person name="Land M."/>
            <person name="Hauser L."/>
            <person name="Markowitz V."/>
            <person name="Cheng J.-F."/>
            <person name="Hugenholtz P."/>
            <person name="Woyke T."/>
            <person name="Wu D."/>
            <person name="Tindall B."/>
            <person name="Pomrenke H.G."/>
            <person name="Brambilla E."/>
            <person name="Klenk H.-P."/>
            <person name="Eisen J.A."/>
        </authorList>
    </citation>
    <scope>NUCLEOTIDE SEQUENCE [LARGE SCALE GENOMIC DNA]</scope>
    <source>
        <strain evidence="11">ATCC 49424 / DSM 5305 / JCM 21570 / NBRC 103401 / IFAM 1448</strain>
    </source>
</reference>
<dbReference type="InterPro" id="IPR008271">
    <property type="entry name" value="Ser/Thr_kinase_AS"/>
</dbReference>
<gene>
    <name evidence="10" type="ordered locus">Plabr_3021</name>
</gene>
<dbReference type="PANTHER" id="PTHR47628:SF1">
    <property type="entry name" value="ALIPHATIC AMIDASE EXPRESSION-REGULATING PROTEIN"/>
    <property type="match status" value="1"/>
</dbReference>
<dbReference type="Pfam" id="PF00069">
    <property type="entry name" value="Pkinase"/>
    <property type="match status" value="1"/>
</dbReference>
<dbReference type="GO" id="GO:0005524">
    <property type="term" value="F:ATP binding"/>
    <property type="evidence" value="ECO:0007669"/>
    <property type="project" value="UniProtKB-UniRule"/>
</dbReference>
<dbReference type="EMBL" id="CP002546">
    <property type="protein sequence ID" value="ADY60618.1"/>
    <property type="molecule type" value="Genomic_DNA"/>
</dbReference>
<evidence type="ECO:0000313" key="10">
    <source>
        <dbReference type="EMBL" id="ADY60618.1"/>
    </source>
</evidence>
<keyword evidence="2 10" id="KW-0723">Serine/threonine-protein kinase</keyword>